<dbReference type="PANTHER" id="PTHR44591">
    <property type="entry name" value="STRESS RESPONSE REGULATOR PROTEIN 1"/>
    <property type="match status" value="1"/>
</dbReference>
<evidence type="ECO:0000313" key="4">
    <source>
        <dbReference type="EMBL" id="RFM25468.1"/>
    </source>
</evidence>
<protein>
    <submittedName>
        <fullName evidence="4">Response regulator</fullName>
    </submittedName>
</protein>
<accession>A0A395M5H3</accession>
<organism evidence="4 5">
    <name type="scientific">Candidatus Thermochlorobacter aerophilus</name>
    <dbReference type="NCBI Taxonomy" id="1868324"/>
    <lineage>
        <taxon>Bacteria</taxon>
        <taxon>Pseudomonadati</taxon>
        <taxon>Chlorobiota</taxon>
        <taxon>Chlorobiia</taxon>
        <taxon>Chlorobiales</taxon>
        <taxon>Candidatus Thermochlorobacteriaceae</taxon>
        <taxon>Candidatus Thermochlorobacter</taxon>
    </lineage>
</organism>
<dbReference type="Pfam" id="PF00072">
    <property type="entry name" value="Response_reg"/>
    <property type="match status" value="2"/>
</dbReference>
<dbReference type="PANTHER" id="PTHR44591:SF19">
    <property type="entry name" value="TWO-COMPONENT RESPONSE REGULATOR-RELATED"/>
    <property type="match status" value="1"/>
</dbReference>
<keyword evidence="1 2" id="KW-0597">Phosphoprotein</keyword>
<evidence type="ECO:0000313" key="5">
    <source>
        <dbReference type="Proteomes" id="UP000266389"/>
    </source>
</evidence>
<dbReference type="InterPro" id="IPR001789">
    <property type="entry name" value="Sig_transdc_resp-reg_receiver"/>
</dbReference>
<feature type="domain" description="Response regulatory" evidence="3">
    <location>
        <begin position="148"/>
        <end position="262"/>
    </location>
</feature>
<dbReference type="InterPro" id="IPR011006">
    <property type="entry name" value="CheY-like_superfamily"/>
</dbReference>
<dbReference type="Gene3D" id="3.40.50.2300">
    <property type="match status" value="2"/>
</dbReference>
<evidence type="ECO:0000256" key="2">
    <source>
        <dbReference type="PROSITE-ProRule" id="PRU00169"/>
    </source>
</evidence>
<dbReference type="PROSITE" id="PS50110">
    <property type="entry name" value="RESPONSE_REGULATORY"/>
    <property type="match status" value="2"/>
</dbReference>
<dbReference type="CDD" id="cd17569">
    <property type="entry name" value="REC_HupR-like"/>
    <property type="match status" value="1"/>
</dbReference>
<dbReference type="EMBL" id="PHFL01000001">
    <property type="protein sequence ID" value="RFM25468.1"/>
    <property type="molecule type" value="Genomic_DNA"/>
</dbReference>
<comment type="caution">
    <text evidence="4">The sequence shown here is derived from an EMBL/GenBank/DDBJ whole genome shotgun (WGS) entry which is preliminary data.</text>
</comment>
<dbReference type="SUPFAM" id="SSF52172">
    <property type="entry name" value="CheY-like"/>
    <property type="match status" value="2"/>
</dbReference>
<sequence length="302" mass="34118">MNTPDTKILFVDDEPQVLETISLIFRNWHFVTAVGAEAALKAISDDKFAVVVSDQRMPGMTGAELLKKVREIAPETIRIILTGYSDMDSIIEAINSGEVWRFINKPWDNQKLKATVKAAVDLYEVNRMLKEQQKTGRAVNAKQSNASTVLFIDKRADHLQKYQELFKDTYNVRVCETLPEALKIIESEPIAAVACDSSLASEEGADFLAAIKQRFPAVVTIFMSDSKDANEAIRLINEGQIFRYLVKPFPRQALINAVQEAVQKHSEIKVLPKEMISTAPRVISFSQMLADIRRRREEKKAY</sequence>
<feature type="domain" description="Response regulatory" evidence="3">
    <location>
        <begin position="7"/>
        <end position="120"/>
    </location>
</feature>
<dbReference type="SMART" id="SM00448">
    <property type="entry name" value="REC"/>
    <property type="match status" value="2"/>
</dbReference>
<dbReference type="InterPro" id="IPR050595">
    <property type="entry name" value="Bact_response_regulator"/>
</dbReference>
<feature type="modified residue" description="4-aspartylphosphate" evidence="2">
    <location>
        <position position="54"/>
    </location>
</feature>
<dbReference type="Proteomes" id="UP000266389">
    <property type="component" value="Unassembled WGS sequence"/>
</dbReference>
<feature type="modified residue" description="4-aspartylphosphate" evidence="2">
    <location>
        <position position="196"/>
    </location>
</feature>
<dbReference type="AlphaFoldDB" id="A0A395M5H3"/>
<proteinExistence type="predicted"/>
<gene>
    <name evidence="4" type="ORF">D0433_00095</name>
</gene>
<evidence type="ECO:0000259" key="3">
    <source>
        <dbReference type="PROSITE" id="PS50110"/>
    </source>
</evidence>
<dbReference type="GO" id="GO:0000160">
    <property type="term" value="P:phosphorelay signal transduction system"/>
    <property type="evidence" value="ECO:0007669"/>
    <property type="project" value="InterPro"/>
</dbReference>
<name>A0A395M5H3_9BACT</name>
<reference evidence="4 5" key="1">
    <citation type="journal article" date="2011" name="ISME J.">
        <title>Community ecology of hot spring cyanobacterial mats: predominant populations and their functional potential.</title>
        <authorList>
            <person name="Klatt C.G."/>
            <person name="Wood J.M."/>
            <person name="Rusch D.B."/>
            <person name="Bateson M.M."/>
            <person name="Hamamura N."/>
            <person name="Heidelberg J.F."/>
            <person name="Grossman A.R."/>
            <person name="Bhaya D."/>
            <person name="Cohan F.M."/>
            <person name="Kuhl M."/>
            <person name="Bryant D.A."/>
            <person name="Ward D.M."/>
        </authorList>
    </citation>
    <scope>NUCLEOTIDE SEQUENCE [LARGE SCALE GENOMIC DNA]</scope>
    <source>
        <strain evidence="4">OS</strain>
    </source>
</reference>
<evidence type="ECO:0000256" key="1">
    <source>
        <dbReference type="ARBA" id="ARBA00022553"/>
    </source>
</evidence>